<gene>
    <name evidence="1" type="ORF">K8344_13960</name>
</gene>
<dbReference type="EMBL" id="JAIRBB010000057">
    <property type="protein sequence ID" value="MCG2432227.1"/>
    <property type="molecule type" value="Genomic_DNA"/>
</dbReference>
<dbReference type="PROSITE" id="PS51257">
    <property type="entry name" value="PROKAR_LIPOPROTEIN"/>
    <property type="match status" value="1"/>
</dbReference>
<dbReference type="Proteomes" id="UP001139462">
    <property type="component" value="Unassembled WGS sequence"/>
</dbReference>
<evidence type="ECO:0000313" key="1">
    <source>
        <dbReference type="EMBL" id="MCG2432227.1"/>
    </source>
</evidence>
<protein>
    <submittedName>
        <fullName evidence="1">Uncharacterized protein</fullName>
    </submittedName>
</protein>
<sequence length="187" mass="21792">MNKILVFLFFLAIGILSCKNPQKESDKLEIAKNFYIAIDNSNPLETTELITDRFTTIDDGFEQKYSGNEYAEWVKWDSVFQPTYKILKIEKENGIVKAKISKTDKRISFLHHEPIVTNEIIQFENNKIKNIKRTSASFNVEKFVKNRDELVNWIVKNQPELNGFLNDQTKSGGMNYLKAIELYNSKK</sequence>
<organism evidence="1 2">
    <name type="scientific">Aequorivita xiaoshiensis</name>
    <dbReference type="NCBI Taxonomy" id="2874476"/>
    <lineage>
        <taxon>Bacteria</taxon>
        <taxon>Pseudomonadati</taxon>
        <taxon>Bacteroidota</taxon>
        <taxon>Flavobacteriia</taxon>
        <taxon>Flavobacteriales</taxon>
        <taxon>Flavobacteriaceae</taxon>
        <taxon>Aequorivita</taxon>
    </lineage>
</organism>
<proteinExistence type="predicted"/>
<evidence type="ECO:0000313" key="2">
    <source>
        <dbReference type="Proteomes" id="UP001139462"/>
    </source>
</evidence>
<name>A0A9X1R5A1_9FLAO</name>
<dbReference type="AlphaFoldDB" id="A0A9X1R5A1"/>
<keyword evidence="2" id="KW-1185">Reference proteome</keyword>
<dbReference type="RefSeq" id="WP_237609288.1">
    <property type="nucleotide sequence ID" value="NZ_JAIRBB010000057.1"/>
</dbReference>
<comment type="caution">
    <text evidence="1">The sequence shown here is derived from an EMBL/GenBank/DDBJ whole genome shotgun (WGS) entry which is preliminary data.</text>
</comment>
<accession>A0A9X1R5A1</accession>
<reference evidence="1" key="1">
    <citation type="submission" date="2021-09" db="EMBL/GenBank/DDBJ databases">
        <title>Genome of Aequorivita sp. strain F64183.</title>
        <authorList>
            <person name="Wang Y."/>
        </authorList>
    </citation>
    <scope>NUCLEOTIDE SEQUENCE</scope>
    <source>
        <strain evidence="1">F64183</strain>
    </source>
</reference>